<organism evidence="1 2">
    <name type="scientific">Sphingopyxis flava</name>
    <dbReference type="NCBI Taxonomy" id="1507287"/>
    <lineage>
        <taxon>Bacteria</taxon>
        <taxon>Pseudomonadati</taxon>
        <taxon>Pseudomonadota</taxon>
        <taxon>Alphaproteobacteria</taxon>
        <taxon>Sphingomonadales</taxon>
        <taxon>Sphingomonadaceae</taxon>
        <taxon>Sphingopyxis</taxon>
    </lineage>
</organism>
<dbReference type="OrthoDB" id="7478737at2"/>
<dbReference type="NCBIfam" id="TIGR01563">
    <property type="entry name" value="gp16_SPP1"/>
    <property type="match status" value="1"/>
</dbReference>
<keyword evidence="2" id="KW-1185">Reference proteome</keyword>
<dbReference type="InterPro" id="IPR038666">
    <property type="entry name" value="SSP1_head-tail_sf"/>
</dbReference>
<dbReference type="RefSeq" id="WP_079636884.1">
    <property type="nucleotide sequence ID" value="NZ_FUYP01000001.1"/>
</dbReference>
<dbReference type="Proteomes" id="UP000190044">
    <property type="component" value="Unassembled WGS sequence"/>
</dbReference>
<evidence type="ECO:0000313" key="2">
    <source>
        <dbReference type="Proteomes" id="UP000190044"/>
    </source>
</evidence>
<reference evidence="2" key="1">
    <citation type="submission" date="2017-02" db="EMBL/GenBank/DDBJ databases">
        <authorList>
            <person name="Varghese N."/>
            <person name="Submissions S."/>
        </authorList>
    </citation>
    <scope>NUCLEOTIDE SEQUENCE [LARGE SCALE GENOMIC DNA]</scope>
    <source>
        <strain evidence="2">R11H</strain>
    </source>
</reference>
<protein>
    <submittedName>
        <fullName evidence="1">Phage head-tail adaptor, putative, SPP1 family</fullName>
    </submittedName>
</protein>
<dbReference type="InterPro" id="IPR008767">
    <property type="entry name" value="Phage_SPP1_head-tail_adaptor"/>
</dbReference>
<dbReference type="EMBL" id="FUYP01000001">
    <property type="protein sequence ID" value="SKB27208.1"/>
    <property type="molecule type" value="Genomic_DNA"/>
</dbReference>
<dbReference type="AlphaFoldDB" id="A0A1T4ZWV3"/>
<name>A0A1T4ZWV3_9SPHN</name>
<accession>A0A1T4ZWV3</accession>
<proteinExistence type="predicted"/>
<gene>
    <name evidence="1" type="ORF">SAMN06295937_1001282</name>
</gene>
<dbReference type="Gene3D" id="2.40.10.270">
    <property type="entry name" value="Bacteriophage SPP1 head-tail adaptor protein"/>
    <property type="match status" value="1"/>
</dbReference>
<dbReference type="Pfam" id="PF05521">
    <property type="entry name" value="Phage_HCP"/>
    <property type="match status" value="1"/>
</dbReference>
<evidence type="ECO:0000313" key="1">
    <source>
        <dbReference type="EMBL" id="SKB27208.1"/>
    </source>
</evidence>
<sequence length="109" mass="12488">MKPFVLDQKITLQRYTATQDEYGEEVRTWTDLGDERAKKFQGRGDERRQAAREQGTKTATFMMHSNARTRGLLVRDRIVHDGANWDITDVSDGSPQRGFLEATATRVVE</sequence>